<name>A0A5C3N585_9AGAM</name>
<dbReference type="EMBL" id="ML213509">
    <property type="protein sequence ID" value="TFK52443.1"/>
    <property type="molecule type" value="Genomic_DNA"/>
</dbReference>
<dbReference type="Proteomes" id="UP000305948">
    <property type="component" value="Unassembled WGS sequence"/>
</dbReference>
<evidence type="ECO:0000313" key="3">
    <source>
        <dbReference type="Proteomes" id="UP000305948"/>
    </source>
</evidence>
<feature type="signal peptide" evidence="1">
    <location>
        <begin position="1"/>
        <end position="44"/>
    </location>
</feature>
<gene>
    <name evidence="2" type="ORF">OE88DRAFT_1403886</name>
</gene>
<evidence type="ECO:0000313" key="2">
    <source>
        <dbReference type="EMBL" id="TFK52443.1"/>
    </source>
</evidence>
<sequence>MPPLRCTSACVAVCDRGASSPLSTALLHEWLLLVLLLMQTSVLQRRNPDQWAGDSLRHPASTHHLPHPCNPRLRFHHLPNRRIVRRTVLFAGGLTRRPAAVVGACAGTEAVVREGGVVNLLSSASSSSSSSLMGISTTAWTRRMSCIRRGGAAERDGARRDDPATGVACVVRALGVAWGTAFCLPFADSIGGGAGGCFAVRFVTFAAVWVFAVVSSADWCASVL</sequence>
<feature type="chain" id="PRO_5022988009" evidence="1">
    <location>
        <begin position="45"/>
        <end position="224"/>
    </location>
</feature>
<organism evidence="2 3">
    <name type="scientific">Heliocybe sulcata</name>
    <dbReference type="NCBI Taxonomy" id="5364"/>
    <lineage>
        <taxon>Eukaryota</taxon>
        <taxon>Fungi</taxon>
        <taxon>Dikarya</taxon>
        <taxon>Basidiomycota</taxon>
        <taxon>Agaricomycotina</taxon>
        <taxon>Agaricomycetes</taxon>
        <taxon>Gloeophyllales</taxon>
        <taxon>Gloeophyllaceae</taxon>
        <taxon>Heliocybe</taxon>
    </lineage>
</organism>
<accession>A0A5C3N585</accession>
<keyword evidence="1" id="KW-0732">Signal</keyword>
<evidence type="ECO:0000256" key="1">
    <source>
        <dbReference type="SAM" id="SignalP"/>
    </source>
</evidence>
<protein>
    <submittedName>
        <fullName evidence="2">Uncharacterized protein</fullName>
    </submittedName>
</protein>
<keyword evidence="3" id="KW-1185">Reference proteome</keyword>
<reference evidence="2 3" key="1">
    <citation type="journal article" date="2019" name="Nat. Ecol. Evol.">
        <title>Megaphylogeny resolves global patterns of mushroom evolution.</title>
        <authorList>
            <person name="Varga T."/>
            <person name="Krizsan K."/>
            <person name="Foldi C."/>
            <person name="Dima B."/>
            <person name="Sanchez-Garcia M."/>
            <person name="Sanchez-Ramirez S."/>
            <person name="Szollosi G.J."/>
            <person name="Szarkandi J.G."/>
            <person name="Papp V."/>
            <person name="Albert L."/>
            <person name="Andreopoulos W."/>
            <person name="Angelini C."/>
            <person name="Antonin V."/>
            <person name="Barry K.W."/>
            <person name="Bougher N.L."/>
            <person name="Buchanan P."/>
            <person name="Buyck B."/>
            <person name="Bense V."/>
            <person name="Catcheside P."/>
            <person name="Chovatia M."/>
            <person name="Cooper J."/>
            <person name="Damon W."/>
            <person name="Desjardin D."/>
            <person name="Finy P."/>
            <person name="Geml J."/>
            <person name="Haridas S."/>
            <person name="Hughes K."/>
            <person name="Justo A."/>
            <person name="Karasinski D."/>
            <person name="Kautmanova I."/>
            <person name="Kiss B."/>
            <person name="Kocsube S."/>
            <person name="Kotiranta H."/>
            <person name="LaButti K.M."/>
            <person name="Lechner B.E."/>
            <person name="Liimatainen K."/>
            <person name="Lipzen A."/>
            <person name="Lukacs Z."/>
            <person name="Mihaltcheva S."/>
            <person name="Morgado L.N."/>
            <person name="Niskanen T."/>
            <person name="Noordeloos M.E."/>
            <person name="Ohm R.A."/>
            <person name="Ortiz-Santana B."/>
            <person name="Ovrebo C."/>
            <person name="Racz N."/>
            <person name="Riley R."/>
            <person name="Savchenko A."/>
            <person name="Shiryaev A."/>
            <person name="Soop K."/>
            <person name="Spirin V."/>
            <person name="Szebenyi C."/>
            <person name="Tomsovsky M."/>
            <person name="Tulloss R.E."/>
            <person name="Uehling J."/>
            <person name="Grigoriev I.V."/>
            <person name="Vagvolgyi C."/>
            <person name="Papp T."/>
            <person name="Martin F.M."/>
            <person name="Miettinen O."/>
            <person name="Hibbett D.S."/>
            <person name="Nagy L.G."/>
        </authorList>
    </citation>
    <scope>NUCLEOTIDE SEQUENCE [LARGE SCALE GENOMIC DNA]</scope>
    <source>
        <strain evidence="2 3">OMC1185</strain>
    </source>
</reference>
<proteinExistence type="predicted"/>
<dbReference type="AlphaFoldDB" id="A0A5C3N585"/>